<accession>A0ABR0KUU8</accession>
<evidence type="ECO:0000313" key="3">
    <source>
        <dbReference type="EMBL" id="KAK5132034.1"/>
    </source>
</evidence>
<feature type="region of interest" description="Disordered" evidence="2">
    <location>
        <begin position="394"/>
        <end position="464"/>
    </location>
</feature>
<organism evidence="3 4">
    <name type="scientific">Cryomyces antarcticus</name>
    <dbReference type="NCBI Taxonomy" id="329879"/>
    <lineage>
        <taxon>Eukaryota</taxon>
        <taxon>Fungi</taxon>
        <taxon>Dikarya</taxon>
        <taxon>Ascomycota</taxon>
        <taxon>Pezizomycotina</taxon>
        <taxon>Dothideomycetes</taxon>
        <taxon>Dothideomycetes incertae sedis</taxon>
        <taxon>Cryomyces</taxon>
    </lineage>
</organism>
<dbReference type="Proteomes" id="UP001357485">
    <property type="component" value="Unassembled WGS sequence"/>
</dbReference>
<feature type="region of interest" description="Disordered" evidence="2">
    <location>
        <begin position="1"/>
        <end position="20"/>
    </location>
</feature>
<sequence length="464" mass="51731">MSSFRSSLHQASSSIRGFASRSEHELPYWNESGRKTTSPLPPPPITASMYGAPSHVTQSREIPDTMLAMERREKHLQHDLQFLLDAQAEGLMAGLGGEVPDDLASNGSSTPTAQSIRSSRVVPKKIGLRGARRGIWRAIRELAEIKAEEAAMLQEDMDRNHMVLSQIEGWEKKREGLDKQIEDIRDNEDGSRAQSLKHEADSLQNEINEMELRLSEMRTRHRLITAELSVIENSVQSKLSSYTASLSLLDSQVQNFLARPPVQLSKSPTTSSSFLSLPPKRRTLYMAKDHWTAENAALQKRREKTEIELEALQEGAVVWKDAVHEVTDFEKRLQESMRTAPSPEELLSQMGQTVTQLESKLKLAETRNWKLLVCCIGAELEAFRQGREILESTLSSGHDAGGTQEQGESSPDSPEDSRSGGSDIHELDAAFDNGHPSLGGRTYDTEDDEPDPELLISHQDTDTD</sequence>
<dbReference type="EMBL" id="JAVRRA010024620">
    <property type="protein sequence ID" value="KAK5132034.1"/>
    <property type="molecule type" value="Genomic_DNA"/>
</dbReference>
<feature type="coiled-coil region" evidence="1">
    <location>
        <begin position="288"/>
        <end position="315"/>
    </location>
</feature>
<feature type="region of interest" description="Disordered" evidence="2">
    <location>
        <begin position="29"/>
        <end position="58"/>
    </location>
</feature>
<gene>
    <name evidence="3" type="ORF">LTR16_000161</name>
</gene>
<feature type="coiled-coil region" evidence="1">
    <location>
        <begin position="167"/>
        <end position="220"/>
    </location>
</feature>
<feature type="compositionally biased region" description="Basic and acidic residues" evidence="2">
    <location>
        <begin position="415"/>
        <end position="428"/>
    </location>
</feature>
<keyword evidence="4" id="KW-1185">Reference proteome</keyword>
<evidence type="ECO:0008006" key="5">
    <source>
        <dbReference type="Google" id="ProtNLM"/>
    </source>
</evidence>
<reference evidence="3 4" key="1">
    <citation type="submission" date="2023-08" db="EMBL/GenBank/DDBJ databases">
        <title>Black Yeasts Isolated from many extreme environments.</title>
        <authorList>
            <person name="Coleine C."/>
            <person name="Stajich J.E."/>
            <person name="Selbmann L."/>
        </authorList>
    </citation>
    <scope>NUCLEOTIDE SEQUENCE [LARGE SCALE GENOMIC DNA]</scope>
    <source>
        <strain evidence="3 4">CCFEE 536</strain>
    </source>
</reference>
<evidence type="ECO:0000256" key="2">
    <source>
        <dbReference type="SAM" id="MobiDB-lite"/>
    </source>
</evidence>
<proteinExistence type="predicted"/>
<evidence type="ECO:0000256" key="1">
    <source>
        <dbReference type="SAM" id="Coils"/>
    </source>
</evidence>
<comment type="caution">
    <text evidence="3">The sequence shown here is derived from an EMBL/GenBank/DDBJ whole genome shotgun (WGS) entry which is preliminary data.</text>
</comment>
<protein>
    <recommendedName>
        <fullName evidence="5">Autophagy-related protein 16 domain-containing protein</fullName>
    </recommendedName>
</protein>
<evidence type="ECO:0000313" key="4">
    <source>
        <dbReference type="Proteomes" id="UP001357485"/>
    </source>
</evidence>
<feature type="compositionally biased region" description="Polar residues" evidence="2">
    <location>
        <begin position="1"/>
        <end position="15"/>
    </location>
</feature>
<keyword evidence="1" id="KW-0175">Coiled coil</keyword>
<name>A0ABR0KUU8_9PEZI</name>